<gene>
    <name evidence="3" type="ORF">LCGC14_2786910</name>
</gene>
<dbReference type="Pfam" id="PF00571">
    <property type="entry name" value="CBS"/>
    <property type="match status" value="1"/>
</dbReference>
<comment type="caution">
    <text evidence="3">The sequence shown here is derived from an EMBL/GenBank/DDBJ whole genome shotgun (WGS) entry which is preliminary data.</text>
</comment>
<feature type="domain" description="CBS" evidence="2">
    <location>
        <begin position="7"/>
        <end position="71"/>
    </location>
</feature>
<evidence type="ECO:0000256" key="1">
    <source>
        <dbReference type="ARBA" id="ARBA00023122"/>
    </source>
</evidence>
<dbReference type="InterPro" id="IPR000644">
    <property type="entry name" value="CBS_dom"/>
</dbReference>
<dbReference type="SMART" id="SM00116">
    <property type="entry name" value="CBS"/>
    <property type="match status" value="1"/>
</dbReference>
<dbReference type="InterPro" id="IPR046342">
    <property type="entry name" value="CBS_dom_sf"/>
</dbReference>
<protein>
    <recommendedName>
        <fullName evidence="2">CBS domain-containing protein</fullName>
    </recommendedName>
</protein>
<dbReference type="Gene3D" id="3.10.580.10">
    <property type="entry name" value="CBS-domain"/>
    <property type="match status" value="1"/>
</dbReference>
<sequence length="86" mass="9134">MTLNDILSAKGAAVYTILPEATVEEAVRKLVEHNVGSLLVCSDEDRSKGQLAGIITERDILHTCASGKCAMGKMKVADAMTSKLIT</sequence>
<reference evidence="3" key="1">
    <citation type="journal article" date="2015" name="Nature">
        <title>Complex archaea that bridge the gap between prokaryotes and eukaryotes.</title>
        <authorList>
            <person name="Spang A."/>
            <person name="Saw J.H."/>
            <person name="Jorgensen S.L."/>
            <person name="Zaremba-Niedzwiedzka K."/>
            <person name="Martijn J."/>
            <person name="Lind A.E."/>
            <person name="van Eijk R."/>
            <person name="Schleper C."/>
            <person name="Guy L."/>
            <person name="Ettema T.J."/>
        </authorList>
    </citation>
    <scope>NUCLEOTIDE SEQUENCE</scope>
</reference>
<dbReference type="PROSITE" id="PS51371">
    <property type="entry name" value="CBS"/>
    <property type="match status" value="1"/>
</dbReference>
<accession>A0A0F8YRL3</accession>
<organism evidence="3">
    <name type="scientific">marine sediment metagenome</name>
    <dbReference type="NCBI Taxonomy" id="412755"/>
    <lineage>
        <taxon>unclassified sequences</taxon>
        <taxon>metagenomes</taxon>
        <taxon>ecological metagenomes</taxon>
    </lineage>
</organism>
<name>A0A0F8YRL3_9ZZZZ</name>
<dbReference type="EMBL" id="LAZR01051934">
    <property type="protein sequence ID" value="KKK84083.1"/>
    <property type="molecule type" value="Genomic_DNA"/>
</dbReference>
<keyword evidence="1" id="KW-0129">CBS domain</keyword>
<dbReference type="PANTHER" id="PTHR43080:SF2">
    <property type="entry name" value="CBS DOMAIN-CONTAINING PROTEIN"/>
    <property type="match status" value="1"/>
</dbReference>
<dbReference type="SUPFAM" id="SSF54631">
    <property type="entry name" value="CBS-domain pair"/>
    <property type="match status" value="1"/>
</dbReference>
<proteinExistence type="predicted"/>
<feature type="non-terminal residue" evidence="3">
    <location>
        <position position="86"/>
    </location>
</feature>
<dbReference type="PANTHER" id="PTHR43080">
    <property type="entry name" value="CBS DOMAIN-CONTAINING PROTEIN CBSX3, MITOCHONDRIAL"/>
    <property type="match status" value="1"/>
</dbReference>
<dbReference type="AlphaFoldDB" id="A0A0F8YRL3"/>
<evidence type="ECO:0000259" key="2">
    <source>
        <dbReference type="PROSITE" id="PS51371"/>
    </source>
</evidence>
<evidence type="ECO:0000313" key="3">
    <source>
        <dbReference type="EMBL" id="KKK84083.1"/>
    </source>
</evidence>
<dbReference type="InterPro" id="IPR051257">
    <property type="entry name" value="Diverse_CBS-Domain"/>
</dbReference>